<feature type="transmembrane region" description="Helical" evidence="1">
    <location>
        <begin position="99"/>
        <end position="120"/>
    </location>
</feature>
<accession>A0A221KAX6</accession>
<dbReference type="NCBIfam" id="NF041043">
    <property type="entry name" value="BPSS1780_fam"/>
    <property type="match status" value="1"/>
</dbReference>
<feature type="transmembrane region" description="Helical" evidence="1">
    <location>
        <begin position="201"/>
        <end position="225"/>
    </location>
</feature>
<dbReference type="AlphaFoldDB" id="A0A221KAX6"/>
<keyword evidence="1" id="KW-0472">Membrane</keyword>
<evidence type="ECO:0000313" key="2">
    <source>
        <dbReference type="EMBL" id="ASM76168.1"/>
    </source>
</evidence>
<dbReference type="Proteomes" id="UP000199729">
    <property type="component" value="Chromosome"/>
</dbReference>
<organism evidence="2 3">
    <name type="scientific">Vitreoscilla filiformis</name>
    <dbReference type="NCBI Taxonomy" id="63"/>
    <lineage>
        <taxon>Bacteria</taxon>
        <taxon>Pseudomonadati</taxon>
        <taxon>Pseudomonadota</taxon>
        <taxon>Betaproteobacteria</taxon>
        <taxon>Neisseriales</taxon>
        <taxon>Neisseriaceae</taxon>
        <taxon>Vitreoscilla</taxon>
    </lineage>
</organism>
<gene>
    <name evidence="2" type="ORF">VITFI_CDS0389</name>
</gene>
<dbReference type="RefSeq" id="WP_089415573.1">
    <property type="nucleotide sequence ID" value="NZ_CP022423.1"/>
</dbReference>
<evidence type="ECO:0000313" key="3">
    <source>
        <dbReference type="Proteomes" id="UP000199729"/>
    </source>
</evidence>
<evidence type="ECO:0008006" key="4">
    <source>
        <dbReference type="Google" id="ProtNLM"/>
    </source>
</evidence>
<reference evidence="2 3" key="1">
    <citation type="submission" date="2017-07" db="EMBL/GenBank/DDBJ databases">
        <title>Complete Genome Sequence of the cosmetic ferment Vitreoscilla filiformis (ATCC15551).</title>
        <authorList>
            <person name="Contreras S."/>
            <person name="Sagory-Zalkind P."/>
            <person name="Blanquart H."/>
            <person name="Iltis A."/>
            <person name="Morand S.C."/>
        </authorList>
    </citation>
    <scope>NUCLEOTIDE SEQUENCE [LARGE SCALE GENOMIC DNA]</scope>
    <source>
        <strain evidence="2 3">ATCC 15551</strain>
    </source>
</reference>
<dbReference type="OrthoDB" id="5298483at2"/>
<protein>
    <recommendedName>
        <fullName evidence="4">Transmembrane protein</fullName>
    </recommendedName>
</protein>
<name>A0A221KAX6_VITFI</name>
<keyword evidence="3" id="KW-1185">Reference proteome</keyword>
<evidence type="ECO:0000256" key="1">
    <source>
        <dbReference type="SAM" id="Phobius"/>
    </source>
</evidence>
<feature type="transmembrane region" description="Helical" evidence="1">
    <location>
        <begin position="231"/>
        <end position="253"/>
    </location>
</feature>
<dbReference type="KEGG" id="vff:VITFI_CDS0389"/>
<keyword evidence="1" id="KW-0812">Transmembrane</keyword>
<dbReference type="EMBL" id="CP022423">
    <property type="protein sequence ID" value="ASM76168.1"/>
    <property type="molecule type" value="Genomic_DNA"/>
</dbReference>
<proteinExistence type="predicted"/>
<sequence length="270" mass="28984">MKFKLQTVPAAQGFEWVRSGLRELRHRPWPYMSLLLTFMFVLMLGSLLPGGGLLMLLTVPLLSLAFMMATRASLNGHTPGPGVFIAPWTHQHRHLRQPLMTLCLIYAVLSWVAMALGTWVDDGAFAELIVAVNDPDSTAAQVEELSNAPGLLSGIVIRLSLTMLLGVPLWHAPALIVWGGQSVGQAMFSSTLALWRSRGAFVLYGLGWMGVALAAMGLSSVLGALLGNSTLASLVIMPIGLAVTSAYYASLFFSFQGCFLAESTAPSPPR</sequence>
<dbReference type="InterPro" id="IPR047798">
    <property type="entry name" value="BPSS1780-like"/>
</dbReference>
<feature type="transmembrane region" description="Helical" evidence="1">
    <location>
        <begin position="155"/>
        <end position="180"/>
    </location>
</feature>
<keyword evidence="1" id="KW-1133">Transmembrane helix</keyword>